<comment type="caution">
    <text evidence="2">The sequence shown here is derived from an EMBL/GenBank/DDBJ whole genome shotgun (WGS) entry which is preliminary data.</text>
</comment>
<dbReference type="RefSeq" id="WP_132553289.1">
    <property type="nucleotide sequence ID" value="NZ_SMBK01000017.1"/>
</dbReference>
<organism evidence="2 3">
    <name type="scientific">Rhizobium azibense</name>
    <dbReference type="NCBI Taxonomy" id="1136135"/>
    <lineage>
        <taxon>Bacteria</taxon>
        <taxon>Pseudomonadati</taxon>
        <taxon>Pseudomonadota</taxon>
        <taxon>Alphaproteobacteria</taxon>
        <taxon>Hyphomicrobiales</taxon>
        <taxon>Rhizobiaceae</taxon>
        <taxon>Rhizobium/Agrobacterium group</taxon>
        <taxon>Rhizobium</taxon>
    </lineage>
</organism>
<dbReference type="AlphaFoldDB" id="A0A4R3RCF0"/>
<dbReference type="Gene3D" id="3.40.50.1110">
    <property type="entry name" value="SGNH hydrolase"/>
    <property type="match status" value="1"/>
</dbReference>
<gene>
    <name evidence="2" type="ORF">EV129_117120</name>
</gene>
<feature type="region of interest" description="Disordered" evidence="1">
    <location>
        <begin position="1"/>
        <end position="20"/>
    </location>
</feature>
<accession>A0A4R3RCF0</accession>
<sequence length="318" mass="35260">MSKAPRARSKPEADAKLASKPKTVSKRFASFTLEKDPAICLVYHPRNGRGQYLAKSDYVALNAGGQLDDRARAARVDRVPKICADGDSWINILSEISWVLGYEKTFFDVIEQDYYTGSVAWPGDTFEQMLSNRDYRQKIGSAIFDYFVFSGGGNDLLGGGALSGFLKHKSEASGSAPTSYLHVDLIKRVTDRLEWGYGQIADDVKRLSRPRNTRMLVHGYDIPTPRKNGIWLGGPFVRRGYSLTADRVLIQAILTHLVGELYDVLARVAEKKENVTVVDLRGSVRGRWADELHPKEVASIDIASRFAAIFGPSTLVSS</sequence>
<dbReference type="EMBL" id="SMBK01000017">
    <property type="protein sequence ID" value="TCU33123.1"/>
    <property type="molecule type" value="Genomic_DNA"/>
</dbReference>
<proteinExistence type="predicted"/>
<evidence type="ECO:0000313" key="3">
    <source>
        <dbReference type="Proteomes" id="UP000295507"/>
    </source>
</evidence>
<dbReference type="Proteomes" id="UP000295507">
    <property type="component" value="Unassembled WGS sequence"/>
</dbReference>
<protein>
    <recommendedName>
        <fullName evidence="4">GDSL-like lipase/acylhydrolase family protein</fullName>
    </recommendedName>
</protein>
<evidence type="ECO:0000313" key="2">
    <source>
        <dbReference type="EMBL" id="TCU33123.1"/>
    </source>
</evidence>
<dbReference type="InterPro" id="IPR036514">
    <property type="entry name" value="SGNH_hydro_sf"/>
</dbReference>
<name>A0A4R3RCF0_9HYPH</name>
<dbReference type="GO" id="GO:0016788">
    <property type="term" value="F:hydrolase activity, acting on ester bonds"/>
    <property type="evidence" value="ECO:0007669"/>
    <property type="project" value="UniProtKB-ARBA"/>
</dbReference>
<dbReference type="SUPFAM" id="SSF52266">
    <property type="entry name" value="SGNH hydrolase"/>
    <property type="match status" value="1"/>
</dbReference>
<evidence type="ECO:0008006" key="4">
    <source>
        <dbReference type="Google" id="ProtNLM"/>
    </source>
</evidence>
<evidence type="ECO:0000256" key="1">
    <source>
        <dbReference type="SAM" id="MobiDB-lite"/>
    </source>
</evidence>
<reference evidence="2 3" key="1">
    <citation type="submission" date="2019-03" db="EMBL/GenBank/DDBJ databases">
        <title>Genomic Encyclopedia of Type Strains, Phase IV (KMG-V): Genome sequencing to study the core and pangenomes of soil and plant-associated prokaryotes.</title>
        <authorList>
            <person name="Whitman W."/>
        </authorList>
    </citation>
    <scope>NUCLEOTIDE SEQUENCE [LARGE SCALE GENOMIC DNA]</scope>
    <source>
        <strain evidence="2 3">IE4868</strain>
    </source>
</reference>